<evidence type="ECO:0000256" key="15">
    <source>
        <dbReference type="ARBA" id="ARBA00059004"/>
    </source>
</evidence>
<dbReference type="SMART" id="SM00388">
    <property type="entry name" value="HisKA"/>
    <property type="match status" value="1"/>
</dbReference>
<comment type="function">
    <text evidence="15">Member of the two-component regulatory system DctB/DctD involved in the transport of C4-dicarboxylates. DctB functions as a membrane-associated protein kinase that phosphorylates DctD in response to environmental signals.</text>
</comment>
<name>A0A7W6DM34_9RHOB</name>
<dbReference type="SUPFAM" id="SSF47384">
    <property type="entry name" value="Homodimeric domain of signal transducing histidine kinase"/>
    <property type="match status" value="1"/>
</dbReference>
<feature type="transmembrane region" description="Helical" evidence="18">
    <location>
        <begin position="21"/>
        <end position="43"/>
    </location>
</feature>
<evidence type="ECO:0000313" key="21">
    <source>
        <dbReference type="Proteomes" id="UP000541426"/>
    </source>
</evidence>
<evidence type="ECO:0000256" key="4">
    <source>
        <dbReference type="ARBA" id="ARBA00022475"/>
    </source>
</evidence>
<dbReference type="InterPro" id="IPR029151">
    <property type="entry name" value="Sensor-like_sf"/>
</dbReference>
<keyword evidence="13" id="KW-0902">Two-component regulatory system</keyword>
<keyword evidence="11" id="KW-0067">ATP-binding</keyword>
<evidence type="ECO:0000256" key="18">
    <source>
        <dbReference type="SAM" id="Phobius"/>
    </source>
</evidence>
<dbReference type="InterPro" id="IPR005467">
    <property type="entry name" value="His_kinase_dom"/>
</dbReference>
<feature type="transmembrane region" description="Helical" evidence="18">
    <location>
        <begin position="286"/>
        <end position="307"/>
    </location>
</feature>
<dbReference type="SUPFAM" id="SSF55874">
    <property type="entry name" value="ATPase domain of HSP90 chaperone/DNA topoisomerase II/histidine kinase"/>
    <property type="match status" value="1"/>
</dbReference>
<keyword evidence="8 18" id="KW-0812">Transmembrane</keyword>
<keyword evidence="17" id="KW-0175">Coiled coil</keyword>
<evidence type="ECO:0000256" key="17">
    <source>
        <dbReference type="SAM" id="Coils"/>
    </source>
</evidence>
<evidence type="ECO:0000256" key="5">
    <source>
        <dbReference type="ARBA" id="ARBA00022519"/>
    </source>
</evidence>
<dbReference type="PIRSF" id="PIRSF036431">
    <property type="entry name" value="STHK_DctB"/>
    <property type="match status" value="1"/>
</dbReference>
<dbReference type="GO" id="GO:0000155">
    <property type="term" value="F:phosphorelay sensor kinase activity"/>
    <property type="evidence" value="ECO:0007669"/>
    <property type="project" value="InterPro"/>
</dbReference>
<dbReference type="SUPFAM" id="SSF103190">
    <property type="entry name" value="Sensory domain-like"/>
    <property type="match status" value="1"/>
</dbReference>
<keyword evidence="14 18" id="KW-0472">Membrane</keyword>
<gene>
    <name evidence="20" type="ORF">GGQ68_001433</name>
</gene>
<dbReference type="PRINTS" id="PR00344">
    <property type="entry name" value="BCTRLSENSOR"/>
</dbReference>
<feature type="coiled-coil region" evidence="17">
    <location>
        <begin position="339"/>
        <end position="366"/>
    </location>
</feature>
<dbReference type="PANTHER" id="PTHR43065:SF46">
    <property type="entry name" value="C4-DICARBOXYLATE TRANSPORT SENSOR PROTEIN DCTB"/>
    <property type="match status" value="1"/>
</dbReference>
<comment type="catalytic activity">
    <reaction evidence="1">
        <text>ATP + protein L-histidine = ADP + protein N-phospho-L-histidine.</text>
        <dbReference type="EC" id="2.7.13.3"/>
    </reaction>
</comment>
<evidence type="ECO:0000256" key="10">
    <source>
        <dbReference type="ARBA" id="ARBA00022777"/>
    </source>
</evidence>
<accession>A0A7W6DM34</accession>
<dbReference type="EMBL" id="JACIEJ010000003">
    <property type="protein sequence ID" value="MBB3985104.1"/>
    <property type="molecule type" value="Genomic_DNA"/>
</dbReference>
<evidence type="ECO:0000256" key="9">
    <source>
        <dbReference type="ARBA" id="ARBA00022741"/>
    </source>
</evidence>
<evidence type="ECO:0000256" key="12">
    <source>
        <dbReference type="ARBA" id="ARBA00022989"/>
    </source>
</evidence>
<dbReference type="FunFam" id="1.10.287.130:FF:000049">
    <property type="entry name" value="C4-dicarboxylate transport sensor protein DctB"/>
    <property type="match status" value="1"/>
</dbReference>
<dbReference type="EC" id="2.7.13.3" evidence="3"/>
<dbReference type="PANTHER" id="PTHR43065">
    <property type="entry name" value="SENSOR HISTIDINE KINASE"/>
    <property type="match status" value="1"/>
</dbReference>
<proteinExistence type="predicted"/>
<reference evidence="20 21" key="1">
    <citation type="submission" date="2020-08" db="EMBL/GenBank/DDBJ databases">
        <title>Genomic Encyclopedia of Type Strains, Phase IV (KMG-IV): sequencing the most valuable type-strain genomes for metagenomic binning, comparative biology and taxonomic classification.</title>
        <authorList>
            <person name="Goeker M."/>
        </authorList>
    </citation>
    <scope>NUCLEOTIDE SEQUENCE [LARGE SCALE GENOMIC DNA]</scope>
    <source>
        <strain evidence="20 21">DSM 102235</strain>
    </source>
</reference>
<dbReference type="Gene3D" id="3.30.450.20">
    <property type="entry name" value="PAS domain"/>
    <property type="match status" value="1"/>
</dbReference>
<evidence type="ECO:0000256" key="6">
    <source>
        <dbReference type="ARBA" id="ARBA00022553"/>
    </source>
</evidence>
<dbReference type="InterPro" id="IPR036890">
    <property type="entry name" value="HATPase_C_sf"/>
</dbReference>
<dbReference type="InterPro" id="IPR017055">
    <property type="entry name" value="Sig_transdc_His_kinase_DctB"/>
</dbReference>
<comment type="caution">
    <text evidence="20">The sequence shown here is derived from an EMBL/GenBank/DDBJ whole genome shotgun (WGS) entry which is preliminary data.</text>
</comment>
<keyword evidence="9" id="KW-0547">Nucleotide-binding</keyword>
<dbReference type="SMART" id="SM00387">
    <property type="entry name" value="HATPase_c"/>
    <property type="match status" value="1"/>
</dbReference>
<keyword evidence="12 18" id="KW-1133">Transmembrane helix</keyword>
<dbReference type="AlphaFoldDB" id="A0A7W6DM34"/>
<dbReference type="GO" id="GO:0005886">
    <property type="term" value="C:plasma membrane"/>
    <property type="evidence" value="ECO:0007669"/>
    <property type="project" value="UniProtKB-SubCell"/>
</dbReference>
<dbReference type="Pfam" id="PF00512">
    <property type="entry name" value="HisKA"/>
    <property type="match status" value="1"/>
</dbReference>
<evidence type="ECO:0000256" key="3">
    <source>
        <dbReference type="ARBA" id="ARBA00012438"/>
    </source>
</evidence>
<organism evidence="20 21">
    <name type="scientific">Sagittula marina</name>
    <dbReference type="NCBI Taxonomy" id="943940"/>
    <lineage>
        <taxon>Bacteria</taxon>
        <taxon>Pseudomonadati</taxon>
        <taxon>Pseudomonadota</taxon>
        <taxon>Alphaproteobacteria</taxon>
        <taxon>Rhodobacterales</taxon>
        <taxon>Roseobacteraceae</taxon>
        <taxon>Sagittula</taxon>
    </lineage>
</organism>
<dbReference type="InterPro" id="IPR036097">
    <property type="entry name" value="HisK_dim/P_sf"/>
</dbReference>
<evidence type="ECO:0000256" key="7">
    <source>
        <dbReference type="ARBA" id="ARBA00022679"/>
    </source>
</evidence>
<feature type="domain" description="Histidine kinase" evidence="19">
    <location>
        <begin position="375"/>
        <end position="584"/>
    </location>
</feature>
<keyword evidence="10 20" id="KW-0418">Kinase</keyword>
<evidence type="ECO:0000256" key="14">
    <source>
        <dbReference type="ARBA" id="ARBA00023136"/>
    </source>
</evidence>
<evidence type="ECO:0000256" key="11">
    <source>
        <dbReference type="ARBA" id="ARBA00022840"/>
    </source>
</evidence>
<dbReference type="GO" id="GO:0005524">
    <property type="term" value="F:ATP binding"/>
    <property type="evidence" value="ECO:0007669"/>
    <property type="project" value="UniProtKB-KW"/>
</dbReference>
<evidence type="ECO:0000256" key="2">
    <source>
        <dbReference type="ARBA" id="ARBA00004429"/>
    </source>
</evidence>
<dbReference type="PROSITE" id="PS50109">
    <property type="entry name" value="HIS_KIN"/>
    <property type="match status" value="1"/>
</dbReference>
<sequence length="589" mass="62769">MKDAMLQGDTGTGPVLRGRALAVLAFLLAVALLSWVVFGYGYAQAIGQVAARGRADLALASDRLVTGLLRYRATAVLLSDHPVLEALHSGGDVAQAERVLLNGADRTGAILAFYADVEGQVLASSEPQVPGSLTAQPWFARATRGALGAGYGLDPQSGARIYSHAAPAFGPDGRVRGVLVMVVDLEGIEGAWRGSRPSVFFTTAAGRVIVTNRSEMMFWKLDGVKPVNGQGVPQGLETRMVAGYEIWHQSWSDYVPPRALHLTQNLPVIGMMGEALIDVRPARQIAALQAVVVAALCLGFGAVLWTLGARRRALALANTQLEGRVRARTRELEGVNAALRREVVEREDAEDALRRAQADLVQAGKLSALGQMSAGISHELNQPLMAIRQFAENGEAFLNRGKPERAGENLSRIADLAARAARIIKNLRAFAQGESEPMTRVDLLAVIAQAVDLTEARLVADGVTLDWQPPAEDIHVRAGEVRLGQVFVNLINNAADAMAGQPVKHLTLRVETGERLVVQVRDSGPGIADPEKVFEPFYSTKEVGDGMGLGLSISYGLVQSFGGKIRGANVEGGAEFAVELEPWAAGEAD</sequence>
<dbReference type="CDD" id="cd18773">
    <property type="entry name" value="PDC1_HK_sensor"/>
    <property type="match status" value="1"/>
</dbReference>
<keyword evidence="7 20" id="KW-0808">Transferase</keyword>
<dbReference type="RefSeq" id="WP_246429292.1">
    <property type="nucleotide sequence ID" value="NZ_BAABBZ010000059.1"/>
</dbReference>
<comment type="subcellular location">
    <subcellularLocation>
        <location evidence="2">Cell inner membrane</location>
        <topology evidence="2">Multi-pass membrane protein</topology>
    </subcellularLocation>
</comment>
<dbReference type="InterPro" id="IPR004358">
    <property type="entry name" value="Sig_transdc_His_kin-like_C"/>
</dbReference>
<evidence type="ECO:0000256" key="1">
    <source>
        <dbReference type="ARBA" id="ARBA00000085"/>
    </source>
</evidence>
<dbReference type="Pfam" id="PF02518">
    <property type="entry name" value="HATPase_c"/>
    <property type="match status" value="1"/>
</dbReference>
<evidence type="ECO:0000313" key="20">
    <source>
        <dbReference type="EMBL" id="MBB3985104.1"/>
    </source>
</evidence>
<evidence type="ECO:0000259" key="19">
    <source>
        <dbReference type="PROSITE" id="PS50109"/>
    </source>
</evidence>
<keyword evidence="6" id="KW-0597">Phosphoprotein</keyword>
<evidence type="ECO:0000256" key="13">
    <source>
        <dbReference type="ARBA" id="ARBA00023012"/>
    </source>
</evidence>
<dbReference type="Gene3D" id="3.30.565.10">
    <property type="entry name" value="Histidine kinase-like ATPase, C-terminal domain"/>
    <property type="match status" value="1"/>
</dbReference>
<keyword evidence="21" id="KW-1185">Reference proteome</keyword>
<evidence type="ECO:0000256" key="8">
    <source>
        <dbReference type="ARBA" id="ARBA00022692"/>
    </source>
</evidence>
<dbReference type="InterPro" id="IPR003594">
    <property type="entry name" value="HATPase_dom"/>
</dbReference>
<keyword evidence="4" id="KW-1003">Cell membrane</keyword>
<keyword evidence="5" id="KW-0997">Cell inner membrane</keyword>
<protein>
    <recommendedName>
        <fullName evidence="16">C4-dicarboxylate transport sensor protein DctB</fullName>
        <ecNumber evidence="3">2.7.13.3</ecNumber>
    </recommendedName>
</protein>
<dbReference type="InterPro" id="IPR003661">
    <property type="entry name" value="HisK_dim/P_dom"/>
</dbReference>
<dbReference type="Proteomes" id="UP000541426">
    <property type="component" value="Unassembled WGS sequence"/>
</dbReference>
<dbReference type="Gene3D" id="1.10.287.130">
    <property type="match status" value="1"/>
</dbReference>
<evidence type="ECO:0000256" key="16">
    <source>
        <dbReference type="ARBA" id="ARBA00073143"/>
    </source>
</evidence>
<dbReference type="CDD" id="cd00082">
    <property type="entry name" value="HisKA"/>
    <property type="match status" value="1"/>
</dbReference>